<dbReference type="GO" id="GO:0016616">
    <property type="term" value="F:oxidoreductase activity, acting on the CH-OH group of donors, NAD or NADP as acceptor"/>
    <property type="evidence" value="ECO:0007669"/>
    <property type="project" value="TreeGrafter"/>
</dbReference>
<dbReference type="SUPFAM" id="SSF51735">
    <property type="entry name" value="NAD(P)-binding Rossmann-fold domains"/>
    <property type="match status" value="1"/>
</dbReference>
<dbReference type="PANTHER" id="PTHR42760:SF5">
    <property type="entry name" value="2-DEHYDRO-3-DEOXY-D-GLUCONATE 5-DEHYDROGENASE"/>
    <property type="match status" value="1"/>
</dbReference>
<gene>
    <name evidence="3" type="ORF">H9753_01625</name>
</gene>
<dbReference type="Pfam" id="PF13561">
    <property type="entry name" value="adh_short_C2"/>
    <property type="match status" value="1"/>
</dbReference>
<dbReference type="EMBL" id="DWVZ01000016">
    <property type="protein sequence ID" value="HJC62306.1"/>
    <property type="molecule type" value="Genomic_DNA"/>
</dbReference>
<dbReference type="PRINTS" id="PR00080">
    <property type="entry name" value="SDRFAMILY"/>
</dbReference>
<sequence length="253" mass="27344">MDLFDIRGKNAIVTGGTRGLGYKMAEGYLEAGCQVVIVGTSPKVYEVAQEFRNRGYDCQGVMGDLGDRQDIYRVFQECVEKLGGDLDILLTAHGIQRRHSAEEFPMEEWDEVIGVNLTSVFILCQEAGKIMLKKGYGKIITIASMNSFFGGQTIPAYAAAKGGVAQLTKELTNDWVGRGVNVNAIAPGYMATEMNKALMDPANPRYEIISGRIPAGRWGTGEDMKGAAIFLASHASDYVSGAVIPVDGGYLVK</sequence>
<evidence type="ECO:0000256" key="1">
    <source>
        <dbReference type="ARBA" id="ARBA00006484"/>
    </source>
</evidence>
<evidence type="ECO:0000256" key="2">
    <source>
        <dbReference type="ARBA" id="ARBA00023002"/>
    </source>
</evidence>
<organism evidence="3 4">
    <name type="scientific">Candidatus Blautia merdavium</name>
    <dbReference type="NCBI Taxonomy" id="2838494"/>
    <lineage>
        <taxon>Bacteria</taxon>
        <taxon>Bacillati</taxon>
        <taxon>Bacillota</taxon>
        <taxon>Clostridia</taxon>
        <taxon>Lachnospirales</taxon>
        <taxon>Lachnospiraceae</taxon>
        <taxon>Blautia</taxon>
    </lineage>
</organism>
<comment type="caution">
    <text evidence="3">The sequence shown here is derived from an EMBL/GenBank/DDBJ whole genome shotgun (WGS) entry which is preliminary data.</text>
</comment>
<dbReference type="FunFam" id="3.40.50.720:FF:000084">
    <property type="entry name" value="Short-chain dehydrogenase reductase"/>
    <property type="match status" value="1"/>
</dbReference>
<comment type="similarity">
    <text evidence="1">Belongs to the short-chain dehydrogenases/reductases (SDR) family.</text>
</comment>
<protein>
    <submittedName>
        <fullName evidence="3">SDR family oxidoreductase</fullName>
    </submittedName>
</protein>
<proteinExistence type="inferred from homology"/>
<dbReference type="Proteomes" id="UP000823886">
    <property type="component" value="Unassembled WGS sequence"/>
</dbReference>
<keyword evidence="2" id="KW-0560">Oxidoreductase</keyword>
<accession>A0A9D2TAV0</accession>
<name>A0A9D2TAV0_9FIRM</name>
<dbReference type="InterPro" id="IPR036291">
    <property type="entry name" value="NAD(P)-bd_dom_sf"/>
</dbReference>
<reference evidence="3" key="2">
    <citation type="submission" date="2021-04" db="EMBL/GenBank/DDBJ databases">
        <authorList>
            <person name="Gilroy R."/>
        </authorList>
    </citation>
    <scope>NUCLEOTIDE SEQUENCE</scope>
    <source>
        <strain evidence="3">ChiBcec2-3848</strain>
    </source>
</reference>
<dbReference type="AlphaFoldDB" id="A0A9D2TAV0"/>
<dbReference type="GO" id="GO:0008206">
    <property type="term" value="P:bile acid metabolic process"/>
    <property type="evidence" value="ECO:0007669"/>
    <property type="project" value="UniProtKB-ARBA"/>
</dbReference>
<dbReference type="InterPro" id="IPR002347">
    <property type="entry name" value="SDR_fam"/>
</dbReference>
<reference evidence="3" key="1">
    <citation type="journal article" date="2021" name="PeerJ">
        <title>Extensive microbial diversity within the chicken gut microbiome revealed by metagenomics and culture.</title>
        <authorList>
            <person name="Gilroy R."/>
            <person name="Ravi A."/>
            <person name="Getino M."/>
            <person name="Pursley I."/>
            <person name="Horton D.L."/>
            <person name="Alikhan N.F."/>
            <person name="Baker D."/>
            <person name="Gharbi K."/>
            <person name="Hall N."/>
            <person name="Watson M."/>
            <person name="Adriaenssens E.M."/>
            <person name="Foster-Nyarko E."/>
            <person name="Jarju S."/>
            <person name="Secka A."/>
            <person name="Antonio M."/>
            <person name="Oren A."/>
            <person name="Chaudhuri R.R."/>
            <person name="La Ragione R."/>
            <person name="Hildebrand F."/>
            <person name="Pallen M.J."/>
        </authorList>
    </citation>
    <scope>NUCLEOTIDE SEQUENCE</scope>
    <source>
        <strain evidence="3">ChiBcec2-3848</strain>
    </source>
</reference>
<dbReference type="Gene3D" id="3.40.50.720">
    <property type="entry name" value="NAD(P)-binding Rossmann-like Domain"/>
    <property type="match status" value="1"/>
</dbReference>
<evidence type="ECO:0000313" key="3">
    <source>
        <dbReference type="EMBL" id="HJC62306.1"/>
    </source>
</evidence>
<dbReference type="PRINTS" id="PR00081">
    <property type="entry name" value="GDHRDH"/>
</dbReference>
<evidence type="ECO:0000313" key="4">
    <source>
        <dbReference type="Proteomes" id="UP000823886"/>
    </source>
</evidence>
<dbReference type="PANTHER" id="PTHR42760">
    <property type="entry name" value="SHORT-CHAIN DEHYDROGENASES/REDUCTASES FAMILY MEMBER"/>
    <property type="match status" value="1"/>
</dbReference>